<feature type="compositionally biased region" description="Basic and acidic residues" evidence="1">
    <location>
        <begin position="97"/>
        <end position="106"/>
    </location>
</feature>
<feature type="region of interest" description="Disordered" evidence="1">
    <location>
        <begin position="97"/>
        <end position="123"/>
    </location>
</feature>
<protein>
    <submittedName>
        <fullName evidence="2">Uncharacterized protein</fullName>
    </submittedName>
</protein>
<dbReference type="EMBL" id="JAWWNJ010000038">
    <property type="protein sequence ID" value="KAK7021531.1"/>
    <property type="molecule type" value="Genomic_DNA"/>
</dbReference>
<dbReference type="Proteomes" id="UP001362999">
    <property type="component" value="Unassembled WGS sequence"/>
</dbReference>
<comment type="caution">
    <text evidence="2">The sequence shown here is derived from an EMBL/GenBank/DDBJ whole genome shotgun (WGS) entry which is preliminary data.</text>
</comment>
<keyword evidence="3" id="KW-1185">Reference proteome</keyword>
<reference evidence="2 3" key="1">
    <citation type="journal article" date="2024" name="J Genomics">
        <title>Draft genome sequencing and assembly of Favolaschia claudopus CIRM-BRFM 2984 isolated from oak limbs.</title>
        <authorList>
            <person name="Navarro D."/>
            <person name="Drula E."/>
            <person name="Chaduli D."/>
            <person name="Cazenave R."/>
            <person name="Ahrendt S."/>
            <person name="Wang J."/>
            <person name="Lipzen A."/>
            <person name="Daum C."/>
            <person name="Barry K."/>
            <person name="Grigoriev I.V."/>
            <person name="Favel A."/>
            <person name="Rosso M.N."/>
            <person name="Martin F."/>
        </authorList>
    </citation>
    <scope>NUCLEOTIDE SEQUENCE [LARGE SCALE GENOMIC DNA]</scope>
    <source>
        <strain evidence="2 3">CIRM-BRFM 2984</strain>
    </source>
</reference>
<dbReference type="AlphaFoldDB" id="A0AAW0B7D2"/>
<gene>
    <name evidence="2" type="ORF">R3P38DRAFT_2780754</name>
</gene>
<sequence length="255" mass="28021">MRLVGLFAPETSESVDAGESGAQCHSTYALDTFPKAHRRPCHGNFEGTTKRSGQGEWVFASASTYTSPARRSAVPTDPAGLNRTHTRRRTVLLTGTRRDGRNCPEAKRHKSTMRNRDGIRYRSRLPPATTAAALECQPYRFSPSASHTKTDSPPPPLPADSFSGLMSCACSSPVAEIDFTVGLLDNDHLLHLLSWVQIYERPIHALCYVVFEGPPSPPLLHIFIRGAIANPRAQLLRRNTPVSPLVDDPLQIGCR</sequence>
<organism evidence="2 3">
    <name type="scientific">Favolaschia claudopus</name>
    <dbReference type="NCBI Taxonomy" id="2862362"/>
    <lineage>
        <taxon>Eukaryota</taxon>
        <taxon>Fungi</taxon>
        <taxon>Dikarya</taxon>
        <taxon>Basidiomycota</taxon>
        <taxon>Agaricomycotina</taxon>
        <taxon>Agaricomycetes</taxon>
        <taxon>Agaricomycetidae</taxon>
        <taxon>Agaricales</taxon>
        <taxon>Marasmiineae</taxon>
        <taxon>Mycenaceae</taxon>
        <taxon>Favolaschia</taxon>
    </lineage>
</organism>
<evidence type="ECO:0000256" key="1">
    <source>
        <dbReference type="SAM" id="MobiDB-lite"/>
    </source>
</evidence>
<name>A0AAW0B7D2_9AGAR</name>
<evidence type="ECO:0000313" key="2">
    <source>
        <dbReference type="EMBL" id="KAK7021531.1"/>
    </source>
</evidence>
<evidence type="ECO:0000313" key="3">
    <source>
        <dbReference type="Proteomes" id="UP001362999"/>
    </source>
</evidence>
<accession>A0AAW0B7D2</accession>
<proteinExistence type="predicted"/>